<reference evidence="2" key="1">
    <citation type="submission" date="2011-07" db="EMBL/GenBank/DDBJ databases">
        <authorList>
            <consortium name="Caenorhabditis brenneri Sequencing and Analysis Consortium"/>
            <person name="Wilson R.K."/>
        </authorList>
    </citation>
    <scope>NUCLEOTIDE SEQUENCE [LARGE SCALE GENOMIC DNA]</scope>
    <source>
        <strain evidence="2">PB2801</strain>
    </source>
</reference>
<dbReference type="Proteomes" id="UP000008068">
    <property type="component" value="Unassembled WGS sequence"/>
</dbReference>
<dbReference type="InParanoid" id="G0PBG4"/>
<accession>G0PBG4</accession>
<dbReference type="EMBL" id="GL380210">
    <property type="protein sequence ID" value="EGT50469.1"/>
    <property type="molecule type" value="Genomic_DNA"/>
</dbReference>
<name>G0PBG4_CAEBE</name>
<dbReference type="HOGENOM" id="CLU_3417428_0_0_1"/>
<organism evidence="2">
    <name type="scientific">Caenorhabditis brenneri</name>
    <name type="common">Nematode worm</name>
    <dbReference type="NCBI Taxonomy" id="135651"/>
    <lineage>
        <taxon>Eukaryota</taxon>
        <taxon>Metazoa</taxon>
        <taxon>Ecdysozoa</taxon>
        <taxon>Nematoda</taxon>
        <taxon>Chromadorea</taxon>
        <taxon>Rhabditida</taxon>
        <taxon>Rhabditina</taxon>
        <taxon>Rhabditomorpha</taxon>
        <taxon>Rhabditoidea</taxon>
        <taxon>Rhabditidae</taxon>
        <taxon>Peloderinae</taxon>
        <taxon>Caenorhabditis</taxon>
    </lineage>
</organism>
<protein>
    <submittedName>
        <fullName evidence="1">Uncharacterized protein</fullName>
    </submittedName>
</protein>
<gene>
    <name evidence="1" type="ORF">CAEBREN_12111</name>
</gene>
<sequence length="26" mass="3085">MFQSTLFVILCRLCNSNNDKSFRFTV</sequence>
<evidence type="ECO:0000313" key="2">
    <source>
        <dbReference type="Proteomes" id="UP000008068"/>
    </source>
</evidence>
<keyword evidence="2" id="KW-1185">Reference proteome</keyword>
<evidence type="ECO:0000313" key="1">
    <source>
        <dbReference type="EMBL" id="EGT50469.1"/>
    </source>
</evidence>
<dbReference type="AlphaFoldDB" id="G0PBG4"/>
<proteinExistence type="predicted"/>